<protein>
    <submittedName>
        <fullName evidence="1">Uncharacterized protein</fullName>
    </submittedName>
</protein>
<evidence type="ECO:0000313" key="1">
    <source>
        <dbReference type="EMBL" id="QBX06730.1"/>
    </source>
</evidence>
<organism evidence="1 2">
    <name type="scientific">Burkholderia phage BcepSaruman</name>
    <dbReference type="NCBI Taxonomy" id="2530032"/>
    <lineage>
        <taxon>Viruses</taxon>
        <taxon>Duplodnaviria</taxon>
        <taxon>Heunggongvirae</taxon>
        <taxon>Uroviricota</taxon>
        <taxon>Caudoviricetes</taxon>
        <taxon>Sarumanvirus</taxon>
        <taxon>Sarumanvirus bcepsaruman</taxon>
    </lineage>
</organism>
<accession>A0A4D5ZDF8</accession>
<proteinExistence type="predicted"/>
<dbReference type="Proteomes" id="UP000296455">
    <property type="component" value="Segment"/>
</dbReference>
<gene>
    <name evidence="1" type="ORF">BcepSaruman_317</name>
</gene>
<dbReference type="EMBL" id="MK552140">
    <property type="protein sequence ID" value="QBX06730.1"/>
    <property type="molecule type" value="Genomic_DNA"/>
</dbReference>
<keyword evidence="2" id="KW-1185">Reference proteome</keyword>
<name>A0A4D5ZDF8_9CAUD</name>
<reference evidence="1 2" key="1">
    <citation type="submission" date="2019-02" db="EMBL/GenBank/DDBJ databases">
        <title>Complete genome sequence of Burkholderia cenocepacia phage BcepSaruman.</title>
        <authorList>
            <person name="Park K."/>
            <person name="Liu M."/>
            <person name="Gill J."/>
        </authorList>
    </citation>
    <scope>NUCLEOTIDE SEQUENCE [LARGE SCALE GENOMIC DNA]</scope>
</reference>
<evidence type="ECO:0000313" key="2">
    <source>
        <dbReference type="Proteomes" id="UP000296455"/>
    </source>
</evidence>
<sequence length="56" mass="6565">MSYHPYCADEGFEILGSFNELPPDHWLRKPAPHVVDALWRSVDAQRNAEHEIKVYE</sequence>